<accession>A0A6A3R5W4</accession>
<protein>
    <submittedName>
        <fullName evidence="1">Uncharacterized protein</fullName>
    </submittedName>
</protein>
<dbReference type="AlphaFoldDB" id="A0A6A3R5W4"/>
<sequence length="152" mass="17103">MTCVKLSTNFAEVSTECIALFAIAGSNSVRLRWLAPRAPFATFSEGDYVLWSRVDKRLQGNKLLVRWVGPFQVTKALPHSFLIRHLLTGVEYDVHGSRLKFYHDADLDETAAIREQCVPSRHYSRSSRHCIAPVQRYVWGAGATRGLAWPAG</sequence>
<dbReference type="Proteomes" id="UP000441208">
    <property type="component" value="Unassembled WGS sequence"/>
</dbReference>
<name>A0A6A3R5W4_9STRA</name>
<evidence type="ECO:0000313" key="2">
    <source>
        <dbReference type="Proteomes" id="UP000441208"/>
    </source>
</evidence>
<proteinExistence type="predicted"/>
<organism evidence="1 2">
    <name type="scientific">Phytophthora fragariae</name>
    <dbReference type="NCBI Taxonomy" id="53985"/>
    <lineage>
        <taxon>Eukaryota</taxon>
        <taxon>Sar</taxon>
        <taxon>Stramenopiles</taxon>
        <taxon>Oomycota</taxon>
        <taxon>Peronosporomycetes</taxon>
        <taxon>Peronosporales</taxon>
        <taxon>Peronosporaceae</taxon>
        <taxon>Phytophthora</taxon>
    </lineage>
</organism>
<reference evidence="1 2" key="1">
    <citation type="submission" date="2018-08" db="EMBL/GenBank/DDBJ databases">
        <title>Genomic investigation of the strawberry pathogen Phytophthora fragariae indicates pathogenicity is determined by transcriptional variation in three key races.</title>
        <authorList>
            <person name="Adams T.M."/>
            <person name="Armitage A.D."/>
            <person name="Sobczyk M.K."/>
            <person name="Bates H.J."/>
            <person name="Dunwell J.M."/>
            <person name="Nellist C.F."/>
            <person name="Harrison R.J."/>
        </authorList>
    </citation>
    <scope>NUCLEOTIDE SEQUENCE [LARGE SCALE GENOMIC DNA]</scope>
    <source>
        <strain evidence="1 2">NOV-71</strain>
    </source>
</reference>
<gene>
    <name evidence="1" type="ORF">PF007_g19481</name>
</gene>
<evidence type="ECO:0000313" key="1">
    <source>
        <dbReference type="EMBL" id="KAE9089786.1"/>
    </source>
</evidence>
<comment type="caution">
    <text evidence="1">The sequence shown here is derived from an EMBL/GenBank/DDBJ whole genome shotgun (WGS) entry which is preliminary data.</text>
</comment>
<dbReference type="EMBL" id="QXFZ01001478">
    <property type="protein sequence ID" value="KAE9089786.1"/>
    <property type="molecule type" value="Genomic_DNA"/>
</dbReference>